<evidence type="ECO:0000256" key="5">
    <source>
        <dbReference type="ARBA" id="ARBA00022679"/>
    </source>
</evidence>
<evidence type="ECO:0000256" key="8">
    <source>
        <dbReference type="SAM" id="Phobius"/>
    </source>
</evidence>
<dbReference type="SMART" id="SM00387">
    <property type="entry name" value="HATPase_c"/>
    <property type="match status" value="1"/>
</dbReference>
<dbReference type="STRING" id="1307761.L21SP2_0851"/>
<keyword evidence="8" id="KW-0472">Membrane</keyword>
<dbReference type="AlphaFoldDB" id="V5WGH9"/>
<dbReference type="CDD" id="cd06225">
    <property type="entry name" value="HAMP"/>
    <property type="match status" value="1"/>
</dbReference>
<keyword evidence="6 11" id="KW-0418">Kinase</keyword>
<accession>V5WGH9</accession>
<dbReference type="CDD" id="cd16922">
    <property type="entry name" value="HATPase_EvgS-ArcB-TorS-like"/>
    <property type="match status" value="1"/>
</dbReference>
<dbReference type="eggNOG" id="COG5002">
    <property type="taxonomic scope" value="Bacteria"/>
</dbReference>
<feature type="transmembrane region" description="Helical" evidence="8">
    <location>
        <begin position="309"/>
        <end position="333"/>
    </location>
</feature>
<evidence type="ECO:0000256" key="7">
    <source>
        <dbReference type="SAM" id="Coils"/>
    </source>
</evidence>
<feature type="transmembrane region" description="Helical" evidence="8">
    <location>
        <begin position="12"/>
        <end position="31"/>
    </location>
</feature>
<dbReference type="Pfam" id="PF02518">
    <property type="entry name" value="HATPase_c"/>
    <property type="match status" value="1"/>
</dbReference>
<evidence type="ECO:0000256" key="4">
    <source>
        <dbReference type="ARBA" id="ARBA00022553"/>
    </source>
</evidence>
<evidence type="ECO:0000256" key="6">
    <source>
        <dbReference type="ARBA" id="ARBA00022777"/>
    </source>
</evidence>
<dbReference type="InterPro" id="IPR004358">
    <property type="entry name" value="Sig_transdc_His_kin-like_C"/>
</dbReference>
<feature type="coiled-coil region" evidence="7">
    <location>
        <begin position="385"/>
        <end position="419"/>
    </location>
</feature>
<dbReference type="PROSITE" id="PS50885">
    <property type="entry name" value="HAMP"/>
    <property type="match status" value="1"/>
</dbReference>
<dbReference type="KEGG" id="slr:L21SP2_0851"/>
<dbReference type="InterPro" id="IPR003594">
    <property type="entry name" value="HATPase_dom"/>
</dbReference>
<gene>
    <name evidence="11" type="ORF">L21SP2_0851</name>
</gene>
<evidence type="ECO:0000256" key="3">
    <source>
        <dbReference type="ARBA" id="ARBA00012438"/>
    </source>
</evidence>
<evidence type="ECO:0000313" key="11">
    <source>
        <dbReference type="EMBL" id="AHC14271.1"/>
    </source>
</evidence>
<dbReference type="PROSITE" id="PS50109">
    <property type="entry name" value="HIS_KIN"/>
    <property type="match status" value="1"/>
</dbReference>
<sequence length="740" mass="83773">MQNIRLPLLLKLAIIFLAVMVVPAAIVAVYVKQQFDEINYINRTETLEYGRTSLSALLEEEWRSLFSVARSLEDSVTIFLDEETPLSRQIISKGRGISVFSARGELLFDASLDCCNAEEAFSTIFSSTGDYAGFLGQEEQGDGSIRFMQNEIVLNYAVKLERNDQKAVAVIQSSIGSHVFDMLRQVSDLRTSIFFLPREAVGEESESDGPGEYSIPLMFSTGINEYGERLARLDVSEREYGILLQGVQRFSREEGARIYLNSPFSEVITDTNRNEMIGILPLLVSKSGLYAAELAIPREIQESPQEIEYLWVIISALFILVLLMSLLITMYVVAPIMSLNQGVESLRKSIGSERGFEELKVESNDEIGDLAESFNLLAGELTMSLDKIRQQRREILEYAQNLEDKVKERTREAEAARVRAEMANVHKSKFLVNMNHEFRTPLNSISGITDLLRYGAYEKNDEIALVLEELMELLPQGKHPLAREFMEFLFEESNPYYFVLEKMRNEFEEAGDEGSGAWREPMERILQLVQEEERGKMKAYANISEGGKTLIHIVDDVINLSRIESGTIDIHPEVSSLSEIINYVMVHSESYCRAKNKTALISLERSSDPQLPEHIYIDHYRVKQILMNLMSNAVKYTERGKVVLKTRKIRRDGRDYIQFIVSDDGIGIDPKDHHLLFREFGRTFNVRDIEGTGLGLAISRKLVEAHGGEVGFDSEPGEGSDFWFILPLELPPRNGAAKAG</sequence>
<keyword evidence="12" id="KW-1185">Reference proteome</keyword>
<comment type="subcellular location">
    <subcellularLocation>
        <location evidence="2">Membrane</location>
    </subcellularLocation>
</comment>
<dbReference type="SMART" id="SM00388">
    <property type="entry name" value="HisKA"/>
    <property type="match status" value="1"/>
</dbReference>
<dbReference type="InterPro" id="IPR003660">
    <property type="entry name" value="HAMP_dom"/>
</dbReference>
<dbReference type="SUPFAM" id="SSF47384">
    <property type="entry name" value="Homodimeric domain of signal transducing histidine kinase"/>
    <property type="match status" value="1"/>
</dbReference>
<dbReference type="OrthoDB" id="6192248at2"/>
<dbReference type="PRINTS" id="PR00344">
    <property type="entry name" value="BCTRLSENSOR"/>
</dbReference>
<feature type="domain" description="Histidine kinase" evidence="9">
    <location>
        <begin position="433"/>
        <end position="730"/>
    </location>
</feature>
<dbReference type="EMBL" id="CP006939">
    <property type="protein sequence ID" value="AHC14271.1"/>
    <property type="molecule type" value="Genomic_DNA"/>
</dbReference>
<keyword evidence="8" id="KW-0812">Transmembrane</keyword>
<keyword evidence="8" id="KW-1133">Transmembrane helix</keyword>
<dbReference type="SUPFAM" id="SSF55874">
    <property type="entry name" value="ATPase domain of HSP90 chaperone/DNA topoisomerase II/histidine kinase"/>
    <property type="match status" value="1"/>
</dbReference>
<dbReference type="InterPro" id="IPR036890">
    <property type="entry name" value="HATPase_C_sf"/>
</dbReference>
<feature type="domain" description="HAMP" evidence="10">
    <location>
        <begin position="359"/>
        <end position="386"/>
    </location>
</feature>
<name>V5WGH9_9SPIO</name>
<dbReference type="PATRIC" id="fig|1307761.3.peg.852"/>
<dbReference type="HOGENOM" id="CLU_375012_0_0_12"/>
<dbReference type="InterPro" id="IPR005467">
    <property type="entry name" value="His_kinase_dom"/>
</dbReference>
<dbReference type="CDD" id="cd00082">
    <property type="entry name" value="HisKA"/>
    <property type="match status" value="1"/>
</dbReference>
<keyword evidence="7" id="KW-0175">Coiled coil</keyword>
<dbReference type="GO" id="GO:0000155">
    <property type="term" value="F:phosphorelay sensor kinase activity"/>
    <property type="evidence" value="ECO:0007669"/>
    <property type="project" value="InterPro"/>
</dbReference>
<dbReference type="InterPro" id="IPR003661">
    <property type="entry name" value="HisK_dim/P_dom"/>
</dbReference>
<evidence type="ECO:0000256" key="1">
    <source>
        <dbReference type="ARBA" id="ARBA00000085"/>
    </source>
</evidence>
<dbReference type="PANTHER" id="PTHR43047">
    <property type="entry name" value="TWO-COMPONENT HISTIDINE PROTEIN KINASE"/>
    <property type="match status" value="1"/>
</dbReference>
<evidence type="ECO:0000313" key="12">
    <source>
        <dbReference type="Proteomes" id="UP000018680"/>
    </source>
</evidence>
<dbReference type="Gene3D" id="6.10.340.10">
    <property type="match status" value="1"/>
</dbReference>
<keyword evidence="5" id="KW-0808">Transferase</keyword>
<dbReference type="Proteomes" id="UP000018680">
    <property type="component" value="Chromosome"/>
</dbReference>
<keyword evidence="4" id="KW-0597">Phosphoprotein</keyword>
<evidence type="ECO:0000259" key="10">
    <source>
        <dbReference type="PROSITE" id="PS50885"/>
    </source>
</evidence>
<dbReference type="InterPro" id="IPR036097">
    <property type="entry name" value="HisK_dim/P_sf"/>
</dbReference>
<dbReference type="Gene3D" id="3.30.565.10">
    <property type="entry name" value="Histidine kinase-like ATPase, C-terminal domain"/>
    <property type="match status" value="1"/>
</dbReference>
<reference evidence="11 12" key="1">
    <citation type="journal article" date="2015" name="Stand. Genomic Sci.">
        <title>Complete genome sequence and description of Salinispira pacifica gen. nov., sp. nov., a novel spirochaete isolated form a hypersaline microbial mat.</title>
        <authorList>
            <person name="Ben Hania W."/>
            <person name="Joseph M."/>
            <person name="Schumann P."/>
            <person name="Bunk B."/>
            <person name="Fiebig A."/>
            <person name="Sproer C."/>
            <person name="Klenk H.P."/>
            <person name="Fardeau M.L."/>
            <person name="Spring S."/>
        </authorList>
    </citation>
    <scope>NUCLEOTIDE SEQUENCE [LARGE SCALE GENOMIC DNA]</scope>
    <source>
        <strain evidence="11 12">L21-RPul-D2</strain>
    </source>
</reference>
<dbReference type="EC" id="2.7.13.3" evidence="3"/>
<dbReference type="GO" id="GO:0016020">
    <property type="term" value="C:membrane"/>
    <property type="evidence" value="ECO:0007669"/>
    <property type="project" value="UniProtKB-SubCell"/>
</dbReference>
<proteinExistence type="predicted"/>
<organism evidence="11 12">
    <name type="scientific">Salinispira pacifica</name>
    <dbReference type="NCBI Taxonomy" id="1307761"/>
    <lineage>
        <taxon>Bacteria</taxon>
        <taxon>Pseudomonadati</taxon>
        <taxon>Spirochaetota</taxon>
        <taxon>Spirochaetia</taxon>
        <taxon>Spirochaetales</taxon>
        <taxon>Spirochaetaceae</taxon>
        <taxon>Salinispira</taxon>
    </lineage>
</organism>
<dbReference type="RefSeq" id="WP_024267202.1">
    <property type="nucleotide sequence ID" value="NC_023035.1"/>
</dbReference>
<comment type="catalytic activity">
    <reaction evidence="1">
        <text>ATP + protein L-histidine = ADP + protein N-phospho-L-histidine.</text>
        <dbReference type="EC" id="2.7.13.3"/>
    </reaction>
</comment>
<dbReference type="eggNOG" id="COG2205">
    <property type="taxonomic scope" value="Bacteria"/>
</dbReference>
<dbReference type="Gene3D" id="1.10.287.130">
    <property type="match status" value="1"/>
</dbReference>
<protein>
    <recommendedName>
        <fullName evidence="3">histidine kinase</fullName>
        <ecNumber evidence="3">2.7.13.3</ecNumber>
    </recommendedName>
</protein>
<evidence type="ECO:0000256" key="2">
    <source>
        <dbReference type="ARBA" id="ARBA00004370"/>
    </source>
</evidence>
<evidence type="ECO:0000259" key="9">
    <source>
        <dbReference type="PROSITE" id="PS50109"/>
    </source>
</evidence>